<dbReference type="Gene3D" id="3.90.1720.10">
    <property type="entry name" value="endopeptidase domain like (from Nostoc punctiforme)"/>
    <property type="match status" value="1"/>
</dbReference>
<evidence type="ECO:0000256" key="2">
    <source>
        <dbReference type="SAM" id="Phobius"/>
    </source>
</evidence>
<dbReference type="Proteomes" id="UP001522450">
    <property type="component" value="Unassembled WGS sequence"/>
</dbReference>
<dbReference type="InterPro" id="IPR007921">
    <property type="entry name" value="CHAP_dom"/>
</dbReference>
<dbReference type="InterPro" id="IPR041219">
    <property type="entry name" value="Phage_lysozyme2"/>
</dbReference>
<dbReference type="InterPro" id="IPR011055">
    <property type="entry name" value="Dup_hybrid_motif"/>
</dbReference>
<evidence type="ECO:0000313" key="4">
    <source>
        <dbReference type="EMBL" id="MCJ1989102.1"/>
    </source>
</evidence>
<dbReference type="Gene3D" id="1.10.530.10">
    <property type="match status" value="1"/>
</dbReference>
<dbReference type="EMBL" id="JAAECS010000002">
    <property type="protein sequence ID" value="MCJ1989102.1"/>
    <property type="molecule type" value="Genomic_DNA"/>
</dbReference>
<keyword evidence="2" id="KW-1133">Transmembrane helix</keyword>
<keyword evidence="2" id="KW-0472">Membrane</keyword>
<name>A0ABT0AQW8_9LACT</name>
<feature type="domain" description="Peptidase C51" evidence="3">
    <location>
        <begin position="746"/>
        <end position="879"/>
    </location>
</feature>
<dbReference type="CDD" id="cd12797">
    <property type="entry name" value="M23_peptidase"/>
    <property type="match status" value="1"/>
</dbReference>
<accession>A0ABT0AQW8</accession>
<comment type="caution">
    <text evidence="4">The sequence shown here is derived from an EMBL/GenBank/DDBJ whole genome shotgun (WGS) entry which is preliminary data.</text>
</comment>
<dbReference type="Pfam" id="PF18013">
    <property type="entry name" value="Phage_lysozyme2"/>
    <property type="match status" value="1"/>
</dbReference>
<dbReference type="RefSeq" id="WP_244034250.1">
    <property type="nucleotide sequence ID" value="NZ_JAAECS010000002.1"/>
</dbReference>
<evidence type="ECO:0000256" key="1">
    <source>
        <dbReference type="SAM" id="MobiDB-lite"/>
    </source>
</evidence>
<evidence type="ECO:0000313" key="5">
    <source>
        <dbReference type="Proteomes" id="UP001522450"/>
    </source>
</evidence>
<dbReference type="PROSITE" id="PS50911">
    <property type="entry name" value="CHAP"/>
    <property type="match status" value="1"/>
</dbReference>
<keyword evidence="2" id="KW-0812">Transmembrane</keyword>
<dbReference type="Pfam" id="PF05257">
    <property type="entry name" value="CHAP"/>
    <property type="match status" value="1"/>
</dbReference>
<feature type="region of interest" description="Disordered" evidence="1">
    <location>
        <begin position="730"/>
        <end position="750"/>
    </location>
</feature>
<dbReference type="Pfam" id="PF01551">
    <property type="entry name" value="Peptidase_M23"/>
    <property type="match status" value="1"/>
</dbReference>
<reference evidence="4 5" key="1">
    <citation type="journal article" date="2022" name="Microbiol. Res.">
        <title>Comparative genome analysis, predicted lifestyle and antimicrobial strategies of Lactococcus carnosus and Lactococcus paracarnosus isolated from meat.</title>
        <authorList>
            <person name="Werum V."/>
            <person name="Ehrmann M."/>
            <person name="Vogel R."/>
            <person name="Hilgarth M."/>
        </authorList>
    </citation>
    <scope>NUCLEOTIDE SEQUENCE [LARGE SCALE GENOMIC DNA]</scope>
    <source>
        <strain evidence="4 5">TMW22177</strain>
    </source>
</reference>
<dbReference type="Gene3D" id="2.70.70.10">
    <property type="entry name" value="Glucose Permease (Domain IIA)"/>
    <property type="match status" value="1"/>
</dbReference>
<protein>
    <submittedName>
        <fullName evidence="4">CHAP domain-containing protein</fullName>
    </submittedName>
</protein>
<sequence>MQAIETHRLTKQNISNLAYKSRRDGRIESKVAYKVAKSEVKQAKKTYTRVRKDPNHSIVDETLQKRTFIKAKQTKKVALKTKKQAIKRSGGTIRGNVAKTIAYEGKNDVRTRIESAVVDDDMLSDLATARQKIRHTKGNVHTTKAAAKYTGKATRWLGGRGYGLGNRTYNKFKGHGFKRTPKAMSIPHLAADSIRKRLVRLKRSKTGRVTGRTVKVLKILSNPFVNFLKNPLGLTGLLSLGFGVILIAIITSVVAMFSTTTQSDFDLSDSWKLMTYYDRQKSTDKADYYTQLDDVMIYANAKNDDYQPTASHKFKVKKGDWLSKNGTYGDWLESLWDKLDGNPDNLKVPADIYSDDKESKDFTFDKAELTDFKERLEAVTEDGGGKYPQLLELENPLYLSNDTNNYNAPLKVVKRFGYASKDKMFDGTTIQANQGQAIYAALDGKIELDKNGSTVRIYGDKKTYLSMINLTNIKVKENQEVKAGTLIGYLSEPNLTVYYRKYRAADELPPVDQSGIWHKLNIKQGWTYVNPGFYFAKVIYLQNTSVMTDISSDATKKAKQIAEMIRKHEHKATDEGISAFLGNWFVESGITPKRAEGDYLNPPVGASANSWDDEAWLQMGGPAIYSGAYPNIIHRGLGLGQWTDTSDGGIRHTLLLDFARSKNKKWYDLELQIDFMMNGDDTGHRAAARAILLAKESPSSLAGNVQKFWEGNVGDKTKERADAAEQMYKALKSSDSGGGSTATIPAGYEDKVSPRPTGSIALGNAYPFGQCTWGAYNRLKEFGKNSVSTYEGNGGVWWQTAQSRGVPVHKGNPKNHEAVSFPPGVAGADLTYGHIAVVEYVNADGSFLISETNADGKASGLRAWRIISASDAMNCYFIDYS</sequence>
<dbReference type="InterPro" id="IPR038765">
    <property type="entry name" value="Papain-like_cys_pep_sf"/>
</dbReference>
<dbReference type="InterPro" id="IPR016047">
    <property type="entry name" value="M23ase_b-sheet_dom"/>
</dbReference>
<dbReference type="SUPFAM" id="SSF54001">
    <property type="entry name" value="Cysteine proteinases"/>
    <property type="match status" value="1"/>
</dbReference>
<organism evidence="4 5">
    <name type="scientific">Pseudolactococcus carnosus</name>
    <dbReference type="NCBI Taxonomy" id="2749961"/>
    <lineage>
        <taxon>Bacteria</taxon>
        <taxon>Bacillati</taxon>
        <taxon>Bacillota</taxon>
        <taxon>Bacilli</taxon>
        <taxon>Lactobacillales</taxon>
        <taxon>Streptococcaceae</taxon>
        <taxon>Pseudolactococcus</taxon>
    </lineage>
</organism>
<gene>
    <name evidence="4" type="ORF">GYN21_02610</name>
</gene>
<proteinExistence type="predicted"/>
<keyword evidence="5" id="KW-1185">Reference proteome</keyword>
<evidence type="ECO:0000259" key="3">
    <source>
        <dbReference type="PROSITE" id="PS50911"/>
    </source>
</evidence>
<feature type="transmembrane region" description="Helical" evidence="2">
    <location>
        <begin position="237"/>
        <end position="257"/>
    </location>
</feature>
<dbReference type="SUPFAM" id="SSF51261">
    <property type="entry name" value="Duplicated hybrid motif"/>
    <property type="match status" value="1"/>
</dbReference>